<dbReference type="OrthoDB" id="5845357at2759"/>
<dbReference type="EMBL" id="DS268410">
    <property type="protein sequence ID" value="EFP00320.1"/>
    <property type="molecule type" value="Genomic_DNA"/>
</dbReference>
<evidence type="ECO:0000313" key="1">
    <source>
        <dbReference type="EMBL" id="EFP00320.1"/>
    </source>
</evidence>
<dbReference type="AlphaFoldDB" id="E3LK97"/>
<dbReference type="KEGG" id="crq:GCK72_019037"/>
<name>E3LK97_CAERE</name>
<evidence type="ECO:0000313" key="2">
    <source>
        <dbReference type="Proteomes" id="UP000008281"/>
    </source>
</evidence>
<gene>
    <name evidence="1" type="ORF">CRE_18427</name>
</gene>
<dbReference type="HOGENOM" id="CLU_1042910_0_0_1"/>
<dbReference type="eggNOG" id="ENOG502TI9E">
    <property type="taxonomic scope" value="Eukaryota"/>
</dbReference>
<protein>
    <submittedName>
        <fullName evidence="1">Uncharacterized protein</fullName>
    </submittedName>
</protein>
<dbReference type="OMA" id="RHVDNQC"/>
<reference evidence="1" key="1">
    <citation type="submission" date="2007-07" db="EMBL/GenBank/DDBJ databases">
        <title>PCAP assembly of the Caenorhabditis remanei genome.</title>
        <authorList>
            <consortium name="The Caenorhabditis remanei Sequencing Consortium"/>
            <person name="Wilson R.K."/>
        </authorList>
    </citation>
    <scope>NUCLEOTIDE SEQUENCE [LARGE SCALE GENOMIC DNA]</scope>
    <source>
        <strain evidence="1">PB4641</strain>
    </source>
</reference>
<dbReference type="CTD" id="9838947"/>
<sequence>MDANTNGNIESFSLINSNHRESMKTSATMQSSKVSTSFLNCEASDDIQKESVIFRPTRHVDNQCYCYSNRSDCTTCSTLCTDDSDVFVLTSSESRSAAGSSSEDGSSLEIDDLREKVSDSELNASQVSSDSSEVSDLEPRDFDELLQILDKKANEFKEVFREDSESFGKLMTMHGFQRAVIDDELKKIVSNFTDETLELIDKSENFESEFPELDFTEMLKENCVKKHAKLRELYLTRLMDEDLMKSNVIMIQETKERLERFNQLLVSKCSESSELSELDMDKILDDVSTACSFCPEEL</sequence>
<organism evidence="2">
    <name type="scientific">Caenorhabditis remanei</name>
    <name type="common">Caenorhabditis vulgaris</name>
    <dbReference type="NCBI Taxonomy" id="31234"/>
    <lineage>
        <taxon>Eukaryota</taxon>
        <taxon>Metazoa</taxon>
        <taxon>Ecdysozoa</taxon>
        <taxon>Nematoda</taxon>
        <taxon>Chromadorea</taxon>
        <taxon>Rhabditida</taxon>
        <taxon>Rhabditina</taxon>
        <taxon>Rhabditomorpha</taxon>
        <taxon>Rhabditoidea</taxon>
        <taxon>Rhabditidae</taxon>
        <taxon>Peloderinae</taxon>
        <taxon>Caenorhabditis</taxon>
    </lineage>
</organism>
<proteinExistence type="predicted"/>
<accession>E3LK97</accession>
<dbReference type="FunCoup" id="E3LK97">
    <property type="interactions" value="478"/>
</dbReference>
<dbReference type="Proteomes" id="UP000008281">
    <property type="component" value="Unassembled WGS sequence"/>
</dbReference>
<dbReference type="RefSeq" id="XP_003115832.2">
    <property type="nucleotide sequence ID" value="XM_003115784.2"/>
</dbReference>
<keyword evidence="2" id="KW-1185">Reference proteome</keyword>
<dbReference type="GeneID" id="9838947"/>